<accession>A0A6C0FZK8</accession>
<keyword evidence="2" id="KW-1185">Reference proteome</keyword>
<dbReference type="Gene3D" id="3.30.2120.10">
    <property type="entry name" value="Bacillus phage protein-like"/>
    <property type="match status" value="1"/>
</dbReference>
<evidence type="ECO:0000313" key="1">
    <source>
        <dbReference type="EMBL" id="QHT60654.1"/>
    </source>
</evidence>
<reference evidence="1 2" key="1">
    <citation type="submission" date="2020-01" db="EMBL/GenBank/DDBJ databases">
        <title>Paenibacillus sp. nov., isolated from tomato rhizosphere.</title>
        <authorList>
            <person name="Weon H.-Y."/>
            <person name="Lee S.A."/>
        </authorList>
    </citation>
    <scope>NUCLEOTIDE SEQUENCE [LARGE SCALE GENOMIC DNA]</scope>
    <source>
        <strain evidence="1 2">12200R-189</strain>
    </source>
</reference>
<proteinExistence type="predicted"/>
<organism evidence="1 2">
    <name type="scientific">Paenibacillus lycopersici</name>
    <dbReference type="NCBI Taxonomy" id="2704462"/>
    <lineage>
        <taxon>Bacteria</taxon>
        <taxon>Bacillati</taxon>
        <taxon>Bacillota</taxon>
        <taxon>Bacilli</taxon>
        <taxon>Bacillales</taxon>
        <taxon>Paenibacillaceae</taxon>
        <taxon>Paenibacillus</taxon>
    </lineage>
</organism>
<dbReference type="Proteomes" id="UP000476064">
    <property type="component" value="Chromosome"/>
</dbReference>
<sequence>MSDRQIDRQIAELMGEDLTGFEWPKSGPGKSMVNVKRSGFVEWKDIPYYSSDWNAMRLLVEWLQGKGFKLTLKFNEYNDNDWSADLWNENEDVESYEQDRTAPLALCNAVLSLPPEVLK</sequence>
<evidence type="ECO:0000313" key="2">
    <source>
        <dbReference type="Proteomes" id="UP000476064"/>
    </source>
</evidence>
<evidence type="ECO:0008006" key="3">
    <source>
        <dbReference type="Google" id="ProtNLM"/>
    </source>
</evidence>
<dbReference type="KEGG" id="plyc:GXP70_12365"/>
<protein>
    <recommendedName>
        <fullName evidence="3">Phage ABA sandwich domain-containing protein</fullName>
    </recommendedName>
</protein>
<dbReference type="AlphaFoldDB" id="A0A6C0FZK8"/>
<name>A0A6C0FZK8_9BACL</name>
<dbReference type="RefSeq" id="WP_162357039.1">
    <property type="nucleotide sequence ID" value="NZ_CP048209.1"/>
</dbReference>
<dbReference type="EMBL" id="CP048209">
    <property type="protein sequence ID" value="QHT60654.1"/>
    <property type="molecule type" value="Genomic_DNA"/>
</dbReference>
<gene>
    <name evidence="1" type="ORF">GXP70_12365</name>
</gene>
<dbReference type="InterPro" id="IPR028985">
    <property type="entry name" value="Bacillus_phage_prot-like"/>
</dbReference>